<dbReference type="SUPFAM" id="SSF53067">
    <property type="entry name" value="Actin-like ATPase domain"/>
    <property type="match status" value="1"/>
</dbReference>
<dbReference type="Gene3D" id="3.30.420.40">
    <property type="match status" value="2"/>
</dbReference>
<dbReference type="InterPro" id="IPR000600">
    <property type="entry name" value="ROK"/>
</dbReference>
<reference evidence="2" key="2">
    <citation type="journal article" date="2021" name="PeerJ">
        <title>Extensive microbial diversity within the chicken gut microbiome revealed by metagenomics and culture.</title>
        <authorList>
            <person name="Gilroy R."/>
            <person name="Ravi A."/>
            <person name="Getino M."/>
            <person name="Pursley I."/>
            <person name="Horton D.L."/>
            <person name="Alikhan N.F."/>
            <person name="Baker D."/>
            <person name="Gharbi K."/>
            <person name="Hall N."/>
            <person name="Watson M."/>
            <person name="Adriaenssens E.M."/>
            <person name="Foster-Nyarko E."/>
            <person name="Jarju S."/>
            <person name="Secka A."/>
            <person name="Antonio M."/>
            <person name="Oren A."/>
            <person name="Chaudhuri R.R."/>
            <person name="La Ragione R."/>
            <person name="Hildebrand F."/>
            <person name="Pallen M.J."/>
        </authorList>
    </citation>
    <scope>NUCLEOTIDE SEQUENCE</scope>
    <source>
        <strain evidence="2">ChiGjej1B1-2707</strain>
    </source>
</reference>
<dbReference type="Pfam" id="PF00480">
    <property type="entry name" value="ROK"/>
    <property type="match status" value="1"/>
</dbReference>
<organism evidence="2 3">
    <name type="scientific">Candidatus Aveggerthella stercoripullorum</name>
    <dbReference type="NCBI Taxonomy" id="2840688"/>
    <lineage>
        <taxon>Bacteria</taxon>
        <taxon>Bacillati</taxon>
        <taxon>Actinomycetota</taxon>
        <taxon>Coriobacteriia</taxon>
        <taxon>Eggerthellales</taxon>
        <taxon>Eggerthellaceae</taxon>
        <taxon>Eggerthellaceae incertae sedis</taxon>
        <taxon>Candidatus Aveggerthella</taxon>
    </lineage>
</organism>
<protein>
    <submittedName>
        <fullName evidence="2">ROK family protein</fullName>
    </submittedName>
</protein>
<dbReference type="AlphaFoldDB" id="A0A9D0ZZF0"/>
<evidence type="ECO:0000313" key="2">
    <source>
        <dbReference type="EMBL" id="HIR01207.1"/>
    </source>
</evidence>
<dbReference type="EMBL" id="DVGB01000037">
    <property type="protein sequence ID" value="HIR01207.1"/>
    <property type="molecule type" value="Genomic_DNA"/>
</dbReference>
<proteinExistence type="inferred from homology"/>
<dbReference type="InterPro" id="IPR043129">
    <property type="entry name" value="ATPase_NBD"/>
</dbReference>
<name>A0A9D0ZZF0_9ACTN</name>
<gene>
    <name evidence="2" type="ORF">IAA69_02965</name>
</gene>
<dbReference type="PANTHER" id="PTHR18964:SF173">
    <property type="entry name" value="GLUCOKINASE"/>
    <property type="match status" value="1"/>
</dbReference>
<comment type="caution">
    <text evidence="2">The sequence shown here is derived from an EMBL/GenBank/DDBJ whole genome shotgun (WGS) entry which is preliminary data.</text>
</comment>
<comment type="similarity">
    <text evidence="1">Belongs to the ROK (NagC/XylR) family.</text>
</comment>
<sequence>METNEHKIAIAVVDVGGTKIAGAVALYDTENPGAPQLVCRNTVPTDAQRGGDVVLETILSLVDDLVRTSPIPVSAIGVGTAGRVDARTGNIAYANEIMPGWSGQPLGDALRSRTNLPVAVMNDVQAHALGEARWGAGTGARTCLVIAVGTGLGGVIIAHGQLVRGYHGFAGELGAVASPLNLSRFGESDSLESVAAGSGIEARYMAAGGEDLSGAEIAKRAADGEPLARQIIEQAGYALGLSLADFATLLDPELAIVSGSVTKAGIVWRNALERAYSQRVAPVLSGLPIVNAELGSDAPLIGAAELARDLLQELFDRDDACPSRA</sequence>
<evidence type="ECO:0000256" key="1">
    <source>
        <dbReference type="ARBA" id="ARBA00006479"/>
    </source>
</evidence>
<dbReference type="Proteomes" id="UP000824261">
    <property type="component" value="Unassembled WGS sequence"/>
</dbReference>
<dbReference type="PANTHER" id="PTHR18964">
    <property type="entry name" value="ROK (REPRESSOR, ORF, KINASE) FAMILY"/>
    <property type="match status" value="1"/>
</dbReference>
<reference evidence="2" key="1">
    <citation type="submission" date="2020-10" db="EMBL/GenBank/DDBJ databases">
        <authorList>
            <person name="Gilroy R."/>
        </authorList>
    </citation>
    <scope>NUCLEOTIDE SEQUENCE</scope>
    <source>
        <strain evidence="2">ChiGjej1B1-2707</strain>
    </source>
</reference>
<evidence type="ECO:0000313" key="3">
    <source>
        <dbReference type="Proteomes" id="UP000824261"/>
    </source>
</evidence>
<accession>A0A9D0ZZF0</accession>